<evidence type="ECO:0000313" key="2">
    <source>
        <dbReference type="EMBL" id="KAK3918281.1"/>
    </source>
</evidence>
<feature type="compositionally biased region" description="Polar residues" evidence="1">
    <location>
        <begin position="30"/>
        <end position="43"/>
    </location>
</feature>
<name>A0AAE1HBH5_9NEOP</name>
<dbReference type="EMBL" id="JAHWGI010000930">
    <property type="protein sequence ID" value="KAK3918281.1"/>
    <property type="molecule type" value="Genomic_DNA"/>
</dbReference>
<sequence length="554" mass="63153">MEYNDDDVRPPEFFIESNEDSNDSIHIPPTSKTRISSQENGQSEVLDENDSRNQGSDTQNTTFVDDPEVSGQQEVVDSSVTNEQTPPTTHRRKMLPKDSTGKRSHNPSKWQRNIASQAFNAGTEYTSSTGKFKETRVMGDPCADGCKLCKKRRLSHEERERILHKFSGTSKQRAPDTCSTSPERAKKSSRRYFFSVAGVEVRVCKTMFLRTLGIVDCWVETSLRKCRNGFGLSPDKRGKHLNRPAKAVDATIQSAKTHINLFPRVPLHYTRKRSKREYLETQVKSIEMMYRLYKDWAKEEGIAKPASASLYRKIFNTEFNLGFFLPKKDQCETCNKWKHAGGQEERRELVSVYSVHLSNMKAVKELKQKVGTTGAAGLYLSLSHSIASRSIGDPPLDVKSASEEKCVACFDLQKVLICPRAETSIFFYKNKLSMLNFTVFDTRLKEAGHCYIWTETDGHKGPNEIGTSLLDFIDKKVSEDAPTGQNRNRMIFSMYFPASAIKFLESDHSYSEADSMHSRIEDEAKRIQEIFSPDERIDLIKMLNRMENHTLSHL</sequence>
<evidence type="ECO:0000313" key="3">
    <source>
        <dbReference type="Proteomes" id="UP001219518"/>
    </source>
</evidence>
<organism evidence="2 3">
    <name type="scientific">Frankliniella fusca</name>
    <dbReference type="NCBI Taxonomy" id="407009"/>
    <lineage>
        <taxon>Eukaryota</taxon>
        <taxon>Metazoa</taxon>
        <taxon>Ecdysozoa</taxon>
        <taxon>Arthropoda</taxon>
        <taxon>Hexapoda</taxon>
        <taxon>Insecta</taxon>
        <taxon>Pterygota</taxon>
        <taxon>Neoptera</taxon>
        <taxon>Paraneoptera</taxon>
        <taxon>Thysanoptera</taxon>
        <taxon>Terebrantia</taxon>
        <taxon>Thripoidea</taxon>
        <taxon>Thripidae</taxon>
        <taxon>Frankliniella</taxon>
    </lineage>
</organism>
<keyword evidence="3" id="KW-1185">Reference proteome</keyword>
<feature type="compositionally biased region" description="Polar residues" evidence="1">
    <location>
        <begin position="52"/>
        <end position="63"/>
    </location>
</feature>
<proteinExistence type="predicted"/>
<dbReference type="AlphaFoldDB" id="A0AAE1HBH5"/>
<feature type="region of interest" description="Disordered" evidence="1">
    <location>
        <begin position="1"/>
        <end position="111"/>
    </location>
</feature>
<feature type="compositionally biased region" description="Polar residues" evidence="1">
    <location>
        <begin position="70"/>
        <end position="88"/>
    </location>
</feature>
<gene>
    <name evidence="2" type="ORF">KUF71_007680</name>
</gene>
<feature type="compositionally biased region" description="Basic and acidic residues" evidence="1">
    <location>
        <begin position="1"/>
        <end position="10"/>
    </location>
</feature>
<evidence type="ECO:0000256" key="1">
    <source>
        <dbReference type="SAM" id="MobiDB-lite"/>
    </source>
</evidence>
<comment type="caution">
    <text evidence="2">The sequence shown here is derived from an EMBL/GenBank/DDBJ whole genome shotgun (WGS) entry which is preliminary data.</text>
</comment>
<dbReference type="PANTHER" id="PTHR10773">
    <property type="entry name" value="DNA-DIRECTED RNA POLYMERASES I, II, AND III SUBUNIT RPABC2"/>
    <property type="match status" value="1"/>
</dbReference>
<protein>
    <submittedName>
        <fullName evidence="2">Portal protein</fullName>
    </submittedName>
</protein>
<dbReference type="PANTHER" id="PTHR10773:SF19">
    <property type="match status" value="1"/>
</dbReference>
<dbReference type="Proteomes" id="UP001219518">
    <property type="component" value="Unassembled WGS sequence"/>
</dbReference>
<reference evidence="2" key="2">
    <citation type="journal article" date="2023" name="BMC Genomics">
        <title>Pest status, molecular evolution, and epigenetic factors derived from the genome assembly of Frankliniella fusca, a thysanopteran phytovirus vector.</title>
        <authorList>
            <person name="Catto M.A."/>
            <person name="Labadie P.E."/>
            <person name="Jacobson A.L."/>
            <person name="Kennedy G.G."/>
            <person name="Srinivasan R."/>
            <person name="Hunt B.G."/>
        </authorList>
    </citation>
    <scope>NUCLEOTIDE SEQUENCE</scope>
    <source>
        <strain evidence="2">PL_HMW_Pooled</strain>
    </source>
</reference>
<accession>A0AAE1HBH5</accession>
<reference evidence="2" key="1">
    <citation type="submission" date="2021-07" db="EMBL/GenBank/DDBJ databases">
        <authorList>
            <person name="Catto M.A."/>
            <person name="Jacobson A."/>
            <person name="Kennedy G."/>
            <person name="Labadie P."/>
            <person name="Hunt B.G."/>
            <person name="Srinivasan R."/>
        </authorList>
    </citation>
    <scope>NUCLEOTIDE SEQUENCE</scope>
    <source>
        <strain evidence="2">PL_HMW_Pooled</strain>
        <tissue evidence="2">Head</tissue>
    </source>
</reference>